<dbReference type="Pfam" id="PF00300">
    <property type="entry name" value="His_Phos_1"/>
    <property type="match status" value="1"/>
</dbReference>
<feature type="compositionally biased region" description="Low complexity" evidence="1">
    <location>
        <begin position="8"/>
        <end position="17"/>
    </location>
</feature>
<dbReference type="Gene3D" id="3.40.50.1240">
    <property type="entry name" value="Phosphoglycerate mutase-like"/>
    <property type="match status" value="1"/>
</dbReference>
<name>A0A2A3YGZ0_9MICO</name>
<dbReference type="InterPro" id="IPR013078">
    <property type="entry name" value="His_Pase_superF_clade-1"/>
</dbReference>
<dbReference type="OrthoDB" id="4697614at2"/>
<dbReference type="EMBL" id="NRGR01000021">
    <property type="protein sequence ID" value="PCC38564.1"/>
    <property type="molecule type" value="Genomic_DNA"/>
</dbReference>
<dbReference type="PANTHER" id="PTHR47821:SF2">
    <property type="entry name" value="PHOSPHOGLYCERATE MUTASE FAMILY PROTEIN"/>
    <property type="match status" value="1"/>
</dbReference>
<dbReference type="Proteomes" id="UP000218598">
    <property type="component" value="Unassembled WGS sequence"/>
</dbReference>
<dbReference type="InterPro" id="IPR001345">
    <property type="entry name" value="PG/BPGM_mutase_AS"/>
</dbReference>
<accession>A0A2A3YGZ0</accession>
<evidence type="ECO:0000313" key="3">
    <source>
        <dbReference type="Proteomes" id="UP000218598"/>
    </source>
</evidence>
<dbReference type="PROSITE" id="PS00175">
    <property type="entry name" value="PG_MUTASE"/>
    <property type="match status" value="1"/>
</dbReference>
<dbReference type="AlphaFoldDB" id="A0A2A3YGZ0"/>
<dbReference type="SMART" id="SM00855">
    <property type="entry name" value="PGAM"/>
    <property type="match status" value="1"/>
</dbReference>
<evidence type="ECO:0000313" key="2">
    <source>
        <dbReference type="EMBL" id="PCC38564.1"/>
    </source>
</evidence>
<organism evidence="2 3">
    <name type="scientific">Brachybacterium alimentarium</name>
    <dbReference type="NCBI Taxonomy" id="47845"/>
    <lineage>
        <taxon>Bacteria</taxon>
        <taxon>Bacillati</taxon>
        <taxon>Actinomycetota</taxon>
        <taxon>Actinomycetes</taxon>
        <taxon>Micrococcales</taxon>
        <taxon>Dermabacteraceae</taxon>
        <taxon>Brachybacterium</taxon>
    </lineage>
</organism>
<feature type="compositionally biased region" description="Gly residues" evidence="1">
    <location>
        <begin position="211"/>
        <end position="223"/>
    </location>
</feature>
<dbReference type="GO" id="GO:0003824">
    <property type="term" value="F:catalytic activity"/>
    <property type="evidence" value="ECO:0007669"/>
    <property type="project" value="InterPro"/>
</dbReference>
<dbReference type="SUPFAM" id="SSF53254">
    <property type="entry name" value="Phosphoglycerate mutase-like"/>
    <property type="match status" value="1"/>
</dbReference>
<evidence type="ECO:0000256" key="1">
    <source>
        <dbReference type="SAM" id="MobiDB-lite"/>
    </source>
</evidence>
<dbReference type="InterPro" id="IPR029033">
    <property type="entry name" value="His_PPase_superfam"/>
</dbReference>
<reference evidence="2 3" key="1">
    <citation type="journal article" date="2017" name="Elife">
        <title>Extensive horizontal gene transfer in cheese-associated bacteria.</title>
        <authorList>
            <person name="Bonham K.S."/>
            <person name="Wolfe B.E."/>
            <person name="Dutton R.J."/>
        </authorList>
    </citation>
    <scope>NUCLEOTIDE SEQUENCE [LARGE SCALE GENOMIC DNA]</scope>
    <source>
        <strain evidence="2 3">341_9</strain>
    </source>
</reference>
<feature type="region of interest" description="Disordered" evidence="1">
    <location>
        <begin position="1"/>
        <end position="22"/>
    </location>
</feature>
<gene>
    <name evidence="2" type="ORF">CIK66_13380</name>
</gene>
<dbReference type="RefSeq" id="WP_096197468.1">
    <property type="nucleotide sequence ID" value="NZ_JBQQGT010000013.1"/>
</dbReference>
<sequence length="240" mass="25108">MTHDHRTTATTATTATTGADDGPADIWVLRHGESTANVDGVIVSMPGPRAMTEVGLTPRGREQARDAARSARAQGLDADTLVVSSDFARALQTAEEFAGVLGARPPRCDPRLRERRFGLHDEGPASAYDQVWEADRARGEQGEGVELVEDVAARVGQLLTEIDESAPGVPVVLVAHGDVLQIALAVGAEADPHDHREVPHLGNAGMRRLGSGRGRGSGHGAGRGPVRDAECGGDGSRAAR</sequence>
<keyword evidence="3" id="KW-1185">Reference proteome</keyword>
<dbReference type="CDD" id="cd07067">
    <property type="entry name" value="HP_PGM_like"/>
    <property type="match status" value="1"/>
</dbReference>
<proteinExistence type="predicted"/>
<dbReference type="PANTHER" id="PTHR47821">
    <property type="entry name" value="PHOSPHOGLYCERATE MUTASE FAMILY PROTEIN"/>
    <property type="match status" value="1"/>
</dbReference>
<protein>
    <submittedName>
        <fullName evidence="2">Histidine phosphatase family protein</fullName>
    </submittedName>
</protein>
<comment type="caution">
    <text evidence="2">The sequence shown here is derived from an EMBL/GenBank/DDBJ whole genome shotgun (WGS) entry which is preliminary data.</text>
</comment>
<feature type="region of interest" description="Disordered" evidence="1">
    <location>
        <begin position="191"/>
        <end position="240"/>
    </location>
</feature>